<keyword evidence="7 10" id="KW-1133">Transmembrane helix</keyword>
<dbReference type="GeneID" id="98914553"/>
<reference evidence="11 12" key="1">
    <citation type="submission" date="2019-03" db="EMBL/GenBank/DDBJ databases">
        <title>Genomic Encyclopedia of Type Strains, Phase IV (KMG-IV): sequencing the most valuable type-strain genomes for metagenomic binning, comparative biology and taxonomic classification.</title>
        <authorList>
            <person name="Goeker M."/>
        </authorList>
    </citation>
    <scope>NUCLEOTIDE SEQUENCE [LARGE SCALE GENOMIC DNA]</scope>
    <source>
        <strain evidence="11 12">DSM 29487</strain>
    </source>
</reference>
<dbReference type="GO" id="GO:0005886">
    <property type="term" value="C:plasma membrane"/>
    <property type="evidence" value="ECO:0007669"/>
    <property type="project" value="UniProtKB-SubCell"/>
</dbReference>
<sequence length="474" mass="52163">MATNNRLAHEKIIKLLFSLAIPSIIAQLVNILYNIVDRIYIGQMANGTIAMAALSVTLPIVTFVSAFTQLVGVGGAPLCAIRLGEQRKDKAEEIMTNSFVLLIICGLVLTLLILFFNRPLLLLFGANEETLAPAISYISIYALGTIFVHITLGMNAYINTQGFAKIGMYTVVIGAIINIVLDPLFIFVFNMGVAGAALATIIAQGVSAIWVLIFLFGQKSIIKIKKEYLIPRLKIVLAIMSLGISPFVQTATESLLQISFNNQLLMYGGTMAVATMAILMSIWQFITLPLLGLCQGAQPILSYNYGARNYTRVRETFHLMFKLCLGFAMGACILVIIFSSFFVSIFTKDAPTIHFSSWALRVFLIGAGMFGAQTACQQAFMALGQAKVSVWMAITRKIILLIPFIYIFPYLLGETSFAFHMSTSIASMVYDAPRVFAVLFAEPVSDILAACITTSMFIRFYRKALKRPDDIIEE</sequence>
<evidence type="ECO:0000256" key="4">
    <source>
        <dbReference type="ARBA" id="ARBA00022448"/>
    </source>
</evidence>
<feature type="transmembrane region" description="Helical" evidence="10">
    <location>
        <begin position="358"/>
        <end position="376"/>
    </location>
</feature>
<dbReference type="CDD" id="cd13143">
    <property type="entry name" value="MATE_MepA_like"/>
    <property type="match status" value="1"/>
</dbReference>
<protein>
    <recommendedName>
        <fullName evidence="3">Multidrug export protein MepA</fullName>
    </recommendedName>
</protein>
<dbReference type="GO" id="GO:0042910">
    <property type="term" value="F:xenobiotic transmembrane transporter activity"/>
    <property type="evidence" value="ECO:0007669"/>
    <property type="project" value="InterPro"/>
</dbReference>
<dbReference type="PANTHER" id="PTHR43823:SF3">
    <property type="entry name" value="MULTIDRUG EXPORT PROTEIN MEPA"/>
    <property type="match status" value="1"/>
</dbReference>
<dbReference type="InterPro" id="IPR051327">
    <property type="entry name" value="MATE_MepA_subfamily"/>
</dbReference>
<organism evidence="11 12">
    <name type="scientific">Longibaculum muris</name>
    <dbReference type="NCBI Taxonomy" id="1796628"/>
    <lineage>
        <taxon>Bacteria</taxon>
        <taxon>Bacillati</taxon>
        <taxon>Bacillota</taxon>
        <taxon>Erysipelotrichia</taxon>
        <taxon>Erysipelotrichales</taxon>
        <taxon>Coprobacillaceae</taxon>
        <taxon>Longibaculum</taxon>
    </lineage>
</organism>
<evidence type="ECO:0000256" key="3">
    <source>
        <dbReference type="ARBA" id="ARBA00022106"/>
    </source>
</evidence>
<dbReference type="InterPro" id="IPR045070">
    <property type="entry name" value="MATE_MepA-like"/>
</dbReference>
<accession>A0A4R3Z6Z2</accession>
<dbReference type="NCBIfam" id="TIGR00797">
    <property type="entry name" value="matE"/>
    <property type="match status" value="1"/>
</dbReference>
<proteinExistence type="inferred from homology"/>
<feature type="transmembrane region" description="Helical" evidence="10">
    <location>
        <begin position="229"/>
        <end position="252"/>
    </location>
</feature>
<keyword evidence="8 10" id="KW-0472">Membrane</keyword>
<keyword evidence="12" id="KW-1185">Reference proteome</keyword>
<keyword evidence="9" id="KW-0046">Antibiotic resistance</keyword>
<feature type="transmembrane region" description="Helical" evidence="10">
    <location>
        <begin position="388"/>
        <end position="412"/>
    </location>
</feature>
<feature type="transmembrane region" description="Helical" evidence="10">
    <location>
        <begin position="166"/>
        <end position="189"/>
    </location>
</feature>
<dbReference type="RefSeq" id="WP_066448905.1">
    <property type="nucleotide sequence ID" value="NZ_JANKBF010000001.1"/>
</dbReference>
<dbReference type="PANTHER" id="PTHR43823">
    <property type="entry name" value="SPORULATION PROTEIN YKVU"/>
    <property type="match status" value="1"/>
</dbReference>
<feature type="transmembrane region" description="Helical" evidence="10">
    <location>
        <begin position="94"/>
        <end position="115"/>
    </location>
</feature>
<feature type="transmembrane region" description="Helical" evidence="10">
    <location>
        <begin position="264"/>
        <end position="283"/>
    </location>
</feature>
<comment type="subcellular location">
    <subcellularLocation>
        <location evidence="1">Cell membrane</location>
        <topology evidence="1">Multi-pass membrane protein</topology>
    </subcellularLocation>
</comment>
<evidence type="ECO:0000313" key="12">
    <source>
        <dbReference type="Proteomes" id="UP000295515"/>
    </source>
</evidence>
<dbReference type="InterPro" id="IPR048279">
    <property type="entry name" value="MdtK-like"/>
</dbReference>
<dbReference type="Pfam" id="PF01554">
    <property type="entry name" value="MatE"/>
    <property type="match status" value="2"/>
</dbReference>
<feature type="transmembrane region" description="Helical" evidence="10">
    <location>
        <begin position="135"/>
        <end position="154"/>
    </location>
</feature>
<comment type="caution">
    <text evidence="11">The sequence shown here is derived from an EMBL/GenBank/DDBJ whole genome shotgun (WGS) entry which is preliminary data.</text>
</comment>
<evidence type="ECO:0000256" key="10">
    <source>
        <dbReference type="SAM" id="Phobius"/>
    </source>
</evidence>
<dbReference type="GO" id="GO:0015297">
    <property type="term" value="F:antiporter activity"/>
    <property type="evidence" value="ECO:0007669"/>
    <property type="project" value="InterPro"/>
</dbReference>
<keyword evidence="4" id="KW-0813">Transport</keyword>
<feature type="transmembrane region" description="Helical" evidence="10">
    <location>
        <begin position="432"/>
        <end position="458"/>
    </location>
</feature>
<comment type="similarity">
    <text evidence="2">Belongs to the multi antimicrobial extrusion (MATE) (TC 2.A.66.1) family. MepA subfamily.</text>
</comment>
<evidence type="ECO:0000256" key="6">
    <source>
        <dbReference type="ARBA" id="ARBA00022692"/>
    </source>
</evidence>
<dbReference type="EMBL" id="SMCQ01000003">
    <property type="protein sequence ID" value="TCW01613.1"/>
    <property type="molecule type" value="Genomic_DNA"/>
</dbReference>
<evidence type="ECO:0000256" key="9">
    <source>
        <dbReference type="ARBA" id="ARBA00023251"/>
    </source>
</evidence>
<evidence type="ECO:0000256" key="8">
    <source>
        <dbReference type="ARBA" id="ARBA00023136"/>
    </source>
</evidence>
<evidence type="ECO:0000313" key="11">
    <source>
        <dbReference type="EMBL" id="TCW01613.1"/>
    </source>
</evidence>
<dbReference type="InterPro" id="IPR002528">
    <property type="entry name" value="MATE_fam"/>
</dbReference>
<name>A0A4R3Z6Z2_9FIRM</name>
<evidence type="ECO:0000256" key="2">
    <source>
        <dbReference type="ARBA" id="ARBA00008417"/>
    </source>
</evidence>
<keyword evidence="6 10" id="KW-0812">Transmembrane</keyword>
<feature type="transmembrane region" description="Helical" evidence="10">
    <location>
        <begin position="195"/>
        <end position="217"/>
    </location>
</feature>
<dbReference type="AlphaFoldDB" id="A0A4R3Z6Z2"/>
<feature type="transmembrane region" description="Helical" evidence="10">
    <location>
        <begin position="319"/>
        <end position="346"/>
    </location>
</feature>
<gene>
    <name evidence="11" type="ORF">EDD60_10368</name>
</gene>
<evidence type="ECO:0000256" key="5">
    <source>
        <dbReference type="ARBA" id="ARBA00022475"/>
    </source>
</evidence>
<feature type="transmembrane region" description="Helical" evidence="10">
    <location>
        <begin position="12"/>
        <end position="36"/>
    </location>
</feature>
<keyword evidence="5" id="KW-1003">Cell membrane</keyword>
<dbReference type="GO" id="GO:0046677">
    <property type="term" value="P:response to antibiotic"/>
    <property type="evidence" value="ECO:0007669"/>
    <property type="project" value="UniProtKB-KW"/>
</dbReference>
<dbReference type="PIRSF" id="PIRSF006603">
    <property type="entry name" value="DinF"/>
    <property type="match status" value="1"/>
</dbReference>
<dbReference type="Proteomes" id="UP000295515">
    <property type="component" value="Unassembled WGS sequence"/>
</dbReference>
<feature type="transmembrane region" description="Helical" evidence="10">
    <location>
        <begin position="48"/>
        <end position="73"/>
    </location>
</feature>
<evidence type="ECO:0000256" key="7">
    <source>
        <dbReference type="ARBA" id="ARBA00022989"/>
    </source>
</evidence>
<evidence type="ECO:0000256" key="1">
    <source>
        <dbReference type="ARBA" id="ARBA00004651"/>
    </source>
</evidence>